<dbReference type="EMBL" id="MN739261">
    <property type="protein sequence ID" value="QHS95960.1"/>
    <property type="molecule type" value="Genomic_DNA"/>
</dbReference>
<evidence type="ECO:0000313" key="2">
    <source>
        <dbReference type="EMBL" id="QHS95960.1"/>
    </source>
</evidence>
<dbReference type="AlphaFoldDB" id="A0A6C0BV39"/>
<sequence length="104" mass="12482">MSTVSEEIQELQLRIVELEKQKKEKEENDKKTSIDHNFKVLNDLLTEKKTKVNNKYYGKVNNKYYGKDESLSVRYYTQQLVTHLEALYNILQIVDERLKKLEEK</sequence>
<evidence type="ECO:0000256" key="1">
    <source>
        <dbReference type="SAM" id="Coils"/>
    </source>
</evidence>
<accession>A0A6C0BV39</accession>
<reference evidence="2" key="1">
    <citation type="journal article" date="2020" name="Nature">
        <title>Giant virus diversity and host interactions through global metagenomics.</title>
        <authorList>
            <person name="Schulz F."/>
            <person name="Roux S."/>
            <person name="Paez-Espino D."/>
            <person name="Jungbluth S."/>
            <person name="Walsh D.A."/>
            <person name="Denef V.J."/>
            <person name="McMahon K.D."/>
            <person name="Konstantinidis K.T."/>
            <person name="Eloe-Fadrosh E.A."/>
            <person name="Kyrpides N.C."/>
            <person name="Woyke T."/>
        </authorList>
    </citation>
    <scope>NUCLEOTIDE SEQUENCE</scope>
    <source>
        <strain evidence="2">GVMAG-M-3300019093-7</strain>
    </source>
</reference>
<keyword evidence="1" id="KW-0175">Coiled coil</keyword>
<name>A0A6C0BV39_9ZZZZ</name>
<feature type="coiled-coil region" evidence="1">
    <location>
        <begin position="1"/>
        <end position="35"/>
    </location>
</feature>
<organism evidence="2">
    <name type="scientific">viral metagenome</name>
    <dbReference type="NCBI Taxonomy" id="1070528"/>
    <lineage>
        <taxon>unclassified sequences</taxon>
        <taxon>metagenomes</taxon>
        <taxon>organismal metagenomes</taxon>
    </lineage>
</organism>
<proteinExistence type="predicted"/>
<protein>
    <submittedName>
        <fullName evidence="2">Uncharacterized protein</fullName>
    </submittedName>
</protein>